<evidence type="ECO:0000313" key="5">
    <source>
        <dbReference type="EMBL" id="CAB4186426.1"/>
    </source>
</evidence>
<reference evidence="1" key="1">
    <citation type="submission" date="2020-04" db="EMBL/GenBank/DDBJ databases">
        <authorList>
            <person name="Chiriac C."/>
            <person name="Salcher M."/>
            <person name="Ghai R."/>
            <person name="Kavagutti S V."/>
        </authorList>
    </citation>
    <scope>NUCLEOTIDE SEQUENCE</scope>
</reference>
<evidence type="ECO:0000313" key="6">
    <source>
        <dbReference type="EMBL" id="CAB4199002.1"/>
    </source>
</evidence>
<dbReference type="EMBL" id="LR797028">
    <property type="protein sequence ID" value="CAB4183102.1"/>
    <property type="molecule type" value="Genomic_DNA"/>
</dbReference>
<proteinExistence type="predicted"/>
<evidence type="ECO:0000313" key="1">
    <source>
        <dbReference type="EMBL" id="CAB4145484.1"/>
    </source>
</evidence>
<evidence type="ECO:0000313" key="7">
    <source>
        <dbReference type="EMBL" id="CAB4212324.1"/>
    </source>
</evidence>
<evidence type="ECO:0000313" key="4">
    <source>
        <dbReference type="EMBL" id="CAB4183102.1"/>
    </source>
</evidence>
<dbReference type="EMBL" id="LR797275">
    <property type="protein sequence ID" value="CAB4199002.1"/>
    <property type="molecule type" value="Genomic_DNA"/>
</dbReference>
<dbReference type="EMBL" id="LR796856">
    <property type="protein sequence ID" value="CAB4170348.1"/>
    <property type="molecule type" value="Genomic_DNA"/>
</dbReference>
<gene>
    <name evidence="4" type="ORF">UFOVP1088_38</name>
    <name evidence="5" type="ORF">UFOVP1149_25</name>
    <name evidence="6" type="ORF">UFOVP1330_12</name>
    <name evidence="7" type="ORF">UFOVP1441_6</name>
    <name evidence="1" type="ORF">UFOVP486_13</name>
    <name evidence="2" type="ORF">UFOVP911_45</name>
    <name evidence="3" type="ORF">UFOVP997_7</name>
</gene>
<protein>
    <submittedName>
        <fullName evidence="1">Uncharacterized protein</fullName>
    </submittedName>
</protein>
<evidence type="ECO:0000313" key="2">
    <source>
        <dbReference type="EMBL" id="CAB4170348.1"/>
    </source>
</evidence>
<dbReference type="EMBL" id="LR797387">
    <property type="protein sequence ID" value="CAB4212324.1"/>
    <property type="molecule type" value="Genomic_DNA"/>
</dbReference>
<dbReference type="EMBL" id="LR797095">
    <property type="protein sequence ID" value="CAB4186426.1"/>
    <property type="molecule type" value="Genomic_DNA"/>
</dbReference>
<accession>A0A6J5MFV7</accession>
<name>A0A6J5MFV7_9CAUD</name>
<evidence type="ECO:0000313" key="3">
    <source>
        <dbReference type="EMBL" id="CAB4177256.1"/>
    </source>
</evidence>
<dbReference type="EMBL" id="LR796949">
    <property type="protein sequence ID" value="CAB4177256.1"/>
    <property type="molecule type" value="Genomic_DNA"/>
</dbReference>
<organism evidence="1">
    <name type="scientific">uncultured Caudovirales phage</name>
    <dbReference type="NCBI Taxonomy" id="2100421"/>
    <lineage>
        <taxon>Viruses</taxon>
        <taxon>Duplodnaviria</taxon>
        <taxon>Heunggongvirae</taxon>
        <taxon>Uroviricota</taxon>
        <taxon>Caudoviricetes</taxon>
        <taxon>Peduoviridae</taxon>
        <taxon>Maltschvirus</taxon>
        <taxon>Maltschvirus maltsch</taxon>
    </lineage>
</organism>
<sequence length="149" mass="17509">MNQKERNRLDKYKTVAAVQRLIREGESVKWDDFHNMSEFVEALFRIERTLHRWYELECGTDEGCIDQDEATGKWTLRREIGGKQYTRPVADRETGARRKLAELLEPFKDKVAAFTQADPRGAALYLYDSRKYNEKTYDGTDAICICNRF</sequence>
<dbReference type="EMBL" id="LR796449">
    <property type="protein sequence ID" value="CAB4145484.1"/>
    <property type="molecule type" value="Genomic_DNA"/>
</dbReference>